<reference evidence="7" key="1">
    <citation type="submission" date="2023-10" db="EMBL/GenBank/DDBJ databases">
        <authorList>
            <person name="Chen Y."/>
            <person name="Shah S."/>
            <person name="Dougan E. K."/>
            <person name="Thang M."/>
            <person name="Chan C."/>
        </authorList>
    </citation>
    <scope>NUCLEOTIDE SEQUENCE [LARGE SCALE GENOMIC DNA]</scope>
</reference>
<keyword evidence="3 5" id="KW-1133">Transmembrane helix</keyword>
<evidence type="ECO:0000256" key="4">
    <source>
        <dbReference type="ARBA" id="ARBA00023136"/>
    </source>
</evidence>
<feature type="transmembrane region" description="Helical" evidence="5">
    <location>
        <begin position="242"/>
        <end position="263"/>
    </location>
</feature>
<evidence type="ECO:0000256" key="6">
    <source>
        <dbReference type="SAM" id="SignalP"/>
    </source>
</evidence>
<dbReference type="Pfam" id="PF01925">
    <property type="entry name" value="TauE"/>
    <property type="match status" value="1"/>
</dbReference>
<comment type="subcellular location">
    <subcellularLocation>
        <location evidence="1">Membrane</location>
        <topology evidence="1">Multi-pass membrane protein</topology>
    </subcellularLocation>
</comment>
<accession>A0ABN9WC01</accession>
<gene>
    <name evidence="7" type="ORF">PCOR1329_LOCUS65932</name>
</gene>
<proteinExistence type="predicted"/>
<dbReference type="PANTHER" id="PTHR14255:SF3">
    <property type="entry name" value="SULFITE EXPORTER TAUE_SAFE FAMILY PROTEIN 5-RELATED"/>
    <property type="match status" value="1"/>
</dbReference>
<feature type="signal peptide" evidence="6">
    <location>
        <begin position="1"/>
        <end position="19"/>
    </location>
</feature>
<feature type="transmembrane region" description="Helical" evidence="5">
    <location>
        <begin position="155"/>
        <end position="171"/>
    </location>
</feature>
<evidence type="ECO:0000256" key="3">
    <source>
        <dbReference type="ARBA" id="ARBA00022989"/>
    </source>
</evidence>
<protein>
    <recommendedName>
        <fullName evidence="9">Membrane transporter protein</fullName>
    </recommendedName>
</protein>
<sequence>MLVPLYILVLGFHPRHAVALSNATILGGAIANTVLNASITSTAPVDWDLILMMEPGTIGAAVVGSLLAKVLPAGLLSLLLSAVLVLMGHKTLRRGIGMWRTETRGMTQCAASGSAAPEVELRTVAALPAQQEGACAGGARAPGGRPGTGTVAQKVALLTLCFLGTCALAMLKGGSGPMASPVGVVCGSLAWWLLLVAEIPWVLAFALYFRDLLVAEYSDRIASGPKFSPGELEWDSRNTIRYPLVASAAGLVAGIFGVGGGIIKGPLMLEMGVSPAVASTSSAVMILYTSASATVSYVGLGLLQADYAAMLFVLGVACTVLGQFLARRLSGGSRQSPVVLSIGAVLLGSACAVAVSALAGIVASGSAYLLDVGGVCH</sequence>
<feature type="transmembrane region" description="Helical" evidence="5">
    <location>
        <begin position="307"/>
        <end position="326"/>
    </location>
</feature>
<keyword evidence="6" id="KW-0732">Signal</keyword>
<evidence type="ECO:0000256" key="2">
    <source>
        <dbReference type="ARBA" id="ARBA00022692"/>
    </source>
</evidence>
<feature type="transmembrane region" description="Helical" evidence="5">
    <location>
        <begin position="338"/>
        <end position="363"/>
    </location>
</feature>
<dbReference type="Proteomes" id="UP001189429">
    <property type="component" value="Unassembled WGS sequence"/>
</dbReference>
<keyword evidence="2 5" id="KW-0812">Transmembrane</keyword>
<evidence type="ECO:0008006" key="9">
    <source>
        <dbReference type="Google" id="ProtNLM"/>
    </source>
</evidence>
<name>A0ABN9WC01_9DINO</name>
<keyword evidence="4 5" id="KW-0472">Membrane</keyword>
<evidence type="ECO:0000256" key="1">
    <source>
        <dbReference type="ARBA" id="ARBA00004141"/>
    </source>
</evidence>
<feature type="transmembrane region" description="Helical" evidence="5">
    <location>
        <begin position="191"/>
        <end position="209"/>
    </location>
</feature>
<evidence type="ECO:0000313" key="8">
    <source>
        <dbReference type="Proteomes" id="UP001189429"/>
    </source>
</evidence>
<feature type="transmembrane region" description="Helical" evidence="5">
    <location>
        <begin position="58"/>
        <end position="86"/>
    </location>
</feature>
<feature type="chain" id="PRO_5046256580" description="Membrane transporter protein" evidence="6">
    <location>
        <begin position="20"/>
        <end position="377"/>
    </location>
</feature>
<dbReference type="EMBL" id="CAUYUJ010018469">
    <property type="protein sequence ID" value="CAK0883832.1"/>
    <property type="molecule type" value="Genomic_DNA"/>
</dbReference>
<organism evidence="7 8">
    <name type="scientific">Prorocentrum cordatum</name>
    <dbReference type="NCBI Taxonomy" id="2364126"/>
    <lineage>
        <taxon>Eukaryota</taxon>
        <taxon>Sar</taxon>
        <taxon>Alveolata</taxon>
        <taxon>Dinophyceae</taxon>
        <taxon>Prorocentrales</taxon>
        <taxon>Prorocentraceae</taxon>
        <taxon>Prorocentrum</taxon>
    </lineage>
</organism>
<comment type="caution">
    <text evidence="7">The sequence shown here is derived from an EMBL/GenBank/DDBJ whole genome shotgun (WGS) entry which is preliminary data.</text>
</comment>
<evidence type="ECO:0000256" key="5">
    <source>
        <dbReference type="SAM" id="Phobius"/>
    </source>
</evidence>
<dbReference type="PANTHER" id="PTHR14255">
    <property type="entry name" value="CEREBLON"/>
    <property type="match status" value="1"/>
</dbReference>
<evidence type="ECO:0000313" key="7">
    <source>
        <dbReference type="EMBL" id="CAK0883832.1"/>
    </source>
</evidence>
<dbReference type="InterPro" id="IPR002781">
    <property type="entry name" value="TM_pro_TauE-like"/>
</dbReference>
<keyword evidence="8" id="KW-1185">Reference proteome</keyword>